<dbReference type="SUPFAM" id="SSF55729">
    <property type="entry name" value="Acyl-CoA N-acyltransferases (Nat)"/>
    <property type="match status" value="1"/>
</dbReference>
<gene>
    <name evidence="4" type="primary">hpcE1</name>
    <name evidence="4" type="ordered locus">NP_2134A</name>
</gene>
<keyword evidence="4" id="KW-0808">Transferase</keyword>
<dbReference type="EnsemblBacteria" id="CAI49158">
    <property type="protein sequence ID" value="CAI49158"/>
    <property type="gene ID" value="NP_2134A"/>
</dbReference>
<dbReference type="PANTHER" id="PTHR42796">
    <property type="entry name" value="FUMARYLACETOACETATE HYDROLASE DOMAIN-CONTAINING PROTEIN 2A-RELATED"/>
    <property type="match status" value="1"/>
</dbReference>
<comment type="similarity">
    <text evidence="1">Belongs to the FAH family.</text>
</comment>
<protein>
    <submittedName>
        <fullName evidence="4">Fumarylacetoacetase family protein / GNAT family acetyltransferase</fullName>
        <ecNumber evidence="4">2.3.1.-</ecNumber>
    </submittedName>
</protein>
<evidence type="ECO:0000256" key="1">
    <source>
        <dbReference type="ARBA" id="ARBA00010211"/>
    </source>
</evidence>
<dbReference type="KEGG" id="nph:NP_2134A"/>
<reference evidence="4 5" key="1">
    <citation type="journal article" date="2005" name="Genome Res.">
        <title>Living with two extremes: conclusions from the genome sequence of Natronomonas pharaonis.</title>
        <authorList>
            <person name="Falb M."/>
            <person name="Pfeiffer F."/>
            <person name="Palm P."/>
            <person name="Rodewald K."/>
            <person name="Hickmann V."/>
            <person name="Tittor J."/>
            <person name="Oesterhelt D."/>
        </authorList>
    </citation>
    <scope>NUCLEOTIDE SEQUENCE [LARGE SCALE GENOMIC DNA]</scope>
    <source>
        <strain evidence="5">ATCC 35678 / DSM 2160 / CIP 103997 / JCM 8858 / NBRC 14720 / NCIMB 2260 / Gabara</strain>
    </source>
</reference>
<dbReference type="GO" id="GO:0046872">
    <property type="term" value="F:metal ion binding"/>
    <property type="evidence" value="ECO:0007669"/>
    <property type="project" value="UniProtKB-KW"/>
</dbReference>
<dbReference type="Gene3D" id="3.90.850.10">
    <property type="entry name" value="Fumarylacetoacetase-like, C-terminal domain"/>
    <property type="match status" value="1"/>
</dbReference>
<dbReference type="InterPro" id="IPR000182">
    <property type="entry name" value="GNAT_dom"/>
</dbReference>
<dbReference type="HOGENOM" id="CLU_653180_0_0_2"/>
<name>A0A1U7EVT2_NATPD</name>
<dbReference type="STRING" id="348780.NP_2134A"/>
<dbReference type="Pfam" id="PF13673">
    <property type="entry name" value="Acetyltransf_10"/>
    <property type="match status" value="1"/>
</dbReference>
<feature type="domain" description="N-acetyltransferase" evidence="3">
    <location>
        <begin position="1"/>
        <end position="142"/>
    </location>
</feature>
<keyword evidence="5" id="KW-1185">Reference proteome</keyword>
<accession>A0A1U7EVT2</accession>
<dbReference type="Gene3D" id="3.40.630.30">
    <property type="match status" value="1"/>
</dbReference>
<dbReference type="InterPro" id="IPR036663">
    <property type="entry name" value="Fumarylacetoacetase_C_sf"/>
</dbReference>
<dbReference type="EC" id="2.3.1.-" evidence="4"/>
<dbReference type="FunFam" id="3.90.850.10:FF:000002">
    <property type="entry name" value="2-hydroxyhepta-2,4-diene-1,7-dioate isomerase"/>
    <property type="match status" value="1"/>
</dbReference>
<dbReference type="eggNOG" id="arCOG00839">
    <property type="taxonomic scope" value="Archaea"/>
</dbReference>
<dbReference type="GO" id="GO:0016747">
    <property type="term" value="F:acyltransferase activity, transferring groups other than amino-acyl groups"/>
    <property type="evidence" value="ECO:0007669"/>
    <property type="project" value="InterPro"/>
</dbReference>
<dbReference type="GO" id="GO:0016853">
    <property type="term" value="F:isomerase activity"/>
    <property type="evidence" value="ECO:0007669"/>
    <property type="project" value="UniProtKB-ARBA"/>
</dbReference>
<proteinExistence type="inferred from homology"/>
<organism evidence="4 5">
    <name type="scientific">Natronomonas pharaonis (strain ATCC 35678 / DSM 2160 / CIP 103997 / JCM 8858 / NBRC 14720 / NCIMB 2260 / Gabara)</name>
    <name type="common">Halobacterium pharaonis</name>
    <dbReference type="NCBI Taxonomy" id="348780"/>
    <lineage>
        <taxon>Archaea</taxon>
        <taxon>Methanobacteriati</taxon>
        <taxon>Methanobacteriota</taxon>
        <taxon>Stenosarchaea group</taxon>
        <taxon>Halobacteria</taxon>
        <taxon>Halobacteriales</taxon>
        <taxon>Natronomonadaceae</taxon>
        <taxon>Natronomonas</taxon>
    </lineage>
</organism>
<dbReference type="InterPro" id="IPR011234">
    <property type="entry name" value="Fumarylacetoacetase-like_C"/>
</dbReference>
<keyword evidence="4" id="KW-0012">Acyltransferase</keyword>
<dbReference type="CDD" id="cd04301">
    <property type="entry name" value="NAT_SF"/>
    <property type="match status" value="1"/>
</dbReference>
<dbReference type="GO" id="GO:0019752">
    <property type="term" value="P:carboxylic acid metabolic process"/>
    <property type="evidence" value="ECO:0007669"/>
    <property type="project" value="UniProtKB-ARBA"/>
</dbReference>
<dbReference type="eggNOG" id="arCOG00235">
    <property type="taxonomic scope" value="Archaea"/>
</dbReference>
<dbReference type="InterPro" id="IPR051121">
    <property type="entry name" value="FAH"/>
</dbReference>
<dbReference type="Pfam" id="PF01557">
    <property type="entry name" value="FAA_hydrolase"/>
    <property type="match status" value="1"/>
</dbReference>
<keyword evidence="2" id="KW-0479">Metal-binding</keyword>
<dbReference type="AlphaFoldDB" id="A0A1U7EVT2"/>
<dbReference type="EMBL" id="CR936257">
    <property type="protein sequence ID" value="CAI49158.2"/>
    <property type="molecule type" value="Genomic_DNA"/>
</dbReference>
<dbReference type="Proteomes" id="UP000002698">
    <property type="component" value="Chromosome"/>
</dbReference>
<evidence type="ECO:0000256" key="2">
    <source>
        <dbReference type="ARBA" id="ARBA00022723"/>
    </source>
</evidence>
<evidence type="ECO:0000313" key="4">
    <source>
        <dbReference type="EMBL" id="CAI49158.2"/>
    </source>
</evidence>
<evidence type="ECO:0000259" key="3">
    <source>
        <dbReference type="PROSITE" id="PS51186"/>
    </source>
</evidence>
<dbReference type="InterPro" id="IPR016181">
    <property type="entry name" value="Acyl_CoA_acyltransferase"/>
</dbReference>
<dbReference type="PROSITE" id="PS51186">
    <property type="entry name" value="GNAT"/>
    <property type="match status" value="1"/>
</dbReference>
<dbReference type="SUPFAM" id="SSF56529">
    <property type="entry name" value="FAH"/>
    <property type="match status" value="1"/>
</dbReference>
<sequence>MEIRRAVTEPALSDAFAVRRAVFVDEQGVDEDIEIDGNDGDALQFLAYDDGAAVGTARLRRPAPAIGKVERVAVREPYRGRGVGRALMEAVEAAAARLGCRELQLHGQTRVEPFYRRLDYEPEGEPFDEAGIPHLKFRKSVDGSGGDPTAAAAESPAVMAAGADGTLMRQARFEDPDGDVRYGELFEDGTVRAYPKQEKRLTAAEERFDRDDIELLAPCDPSKIVCVGLNYADHADEQGKAVPDRPLLFLKPPNTVAAPEDTLELLADRQLDYEAELGVVIGQRCRNVAEADAMDVVAGFTCVNDVSNRDDQAVETNWVRGKAFDDAAPLGPAIATPEAVPEDAAIRCRVNGDLRQDSSRDQFIFSVPELIAEITSYMTLEPGDVVSTGTPEGVGPLADGDTVEVEIEGIGTLKNDVRIP</sequence>
<dbReference type="PANTHER" id="PTHR42796:SF4">
    <property type="entry name" value="FUMARYLACETOACETATE HYDROLASE DOMAIN-CONTAINING PROTEIN 2A"/>
    <property type="match status" value="1"/>
</dbReference>
<evidence type="ECO:0000313" key="5">
    <source>
        <dbReference type="Proteomes" id="UP000002698"/>
    </source>
</evidence>